<dbReference type="InterPro" id="IPR024708">
    <property type="entry name" value="Catalase_AS"/>
</dbReference>
<dbReference type="PROSITE" id="PS00437">
    <property type="entry name" value="CATALASE_1"/>
    <property type="match status" value="1"/>
</dbReference>
<feature type="domain" description="Catalase core" evidence="13">
    <location>
        <begin position="1"/>
        <end position="384"/>
    </location>
</feature>
<keyword evidence="9" id="KW-0376">Hydrogen peroxide</keyword>
<keyword evidence="3" id="KW-0575">Peroxidase</keyword>
<dbReference type="Pfam" id="PF00199">
    <property type="entry name" value="Catalase"/>
    <property type="match status" value="1"/>
</dbReference>
<feature type="region of interest" description="Disordered" evidence="12">
    <location>
        <begin position="340"/>
        <end position="359"/>
    </location>
</feature>
<comment type="function">
    <text evidence="11">Catalyzes the degradation of hydrogen peroxide (H(2)O(2)) generated by peroxisomal oxidases to water and oxygen, thereby protecting cells from the toxic effects of hydrogen peroxide.</text>
</comment>
<keyword evidence="6 10" id="KW-0479">Metal-binding</keyword>
<dbReference type="Gene3D" id="2.40.180.10">
    <property type="entry name" value="Catalase core domain"/>
    <property type="match status" value="1"/>
</dbReference>
<dbReference type="InterPro" id="IPR020835">
    <property type="entry name" value="Catalase_sf"/>
</dbReference>
<dbReference type="PRINTS" id="PR00067">
    <property type="entry name" value="CATALASE"/>
</dbReference>
<sequence length="463" mass="52591">MQPEWSQKEKKDPPYTDSRLFDALSSFNREKTLERVVHAKGAGAHGVFEITHDISDICDIDMLLGVGKKTACTARFSTTTFERGSADAIRDPKGMAVKFFTEQGNWDWVCLNIPFFFIRDPMKFPGMMHAQRRDPQTNLVDPNLWWDWVCNNHEALHMVVFQYSDFGDMFNYRGMSGYVGHAFKWVKRDGSWKYVHFFFTSDQGPDFTSGQKVDATVGDMDSATRDLSNAIERGEYPSWTAHVQVVDPKDAPELAFNILDSTKHWNLASYPQDIPVIPPRPFGKLTLTQNPKSFFTEIEQLAFSPSNLVPGVEPSEDPILQARLFAYPDAQRYRLGANLQQLSDNQPSPSAADAKTTPTTELDTWLAQTSSQAWSQPNELDYKYPRDFWNVLPKLRSAEFQNSIVVNMSKSLAQTRAELRERVYQTLRLVAADLADRVRDATEMLVPDNMAASSGMVPRSSRL</sequence>
<dbReference type="GO" id="GO:0020037">
    <property type="term" value="F:heme binding"/>
    <property type="evidence" value="ECO:0007669"/>
    <property type="project" value="InterPro"/>
</dbReference>
<dbReference type="PANTHER" id="PTHR11465">
    <property type="entry name" value="CATALASE"/>
    <property type="match status" value="1"/>
</dbReference>
<dbReference type="PROSITE" id="PS51402">
    <property type="entry name" value="CATALASE_3"/>
    <property type="match status" value="1"/>
</dbReference>
<evidence type="ECO:0000256" key="12">
    <source>
        <dbReference type="SAM" id="MobiDB-lite"/>
    </source>
</evidence>
<dbReference type="GO" id="GO:0042542">
    <property type="term" value="P:response to hydrogen peroxide"/>
    <property type="evidence" value="ECO:0007669"/>
    <property type="project" value="TreeGrafter"/>
</dbReference>
<dbReference type="EMBL" id="JAPZBS010000001">
    <property type="protein sequence ID" value="KAJ5389345.1"/>
    <property type="molecule type" value="Genomic_DNA"/>
</dbReference>
<organism evidence="14 15">
    <name type="scientific">Penicillium cataractarum</name>
    <dbReference type="NCBI Taxonomy" id="2100454"/>
    <lineage>
        <taxon>Eukaryota</taxon>
        <taxon>Fungi</taxon>
        <taxon>Dikarya</taxon>
        <taxon>Ascomycota</taxon>
        <taxon>Pezizomycotina</taxon>
        <taxon>Eurotiomycetes</taxon>
        <taxon>Eurotiomycetidae</taxon>
        <taxon>Eurotiales</taxon>
        <taxon>Aspergillaceae</taxon>
        <taxon>Penicillium</taxon>
    </lineage>
</organism>
<dbReference type="GeneID" id="81432521"/>
<evidence type="ECO:0000259" key="13">
    <source>
        <dbReference type="SMART" id="SM01060"/>
    </source>
</evidence>
<dbReference type="GO" id="GO:0009820">
    <property type="term" value="P:alkaloid metabolic process"/>
    <property type="evidence" value="ECO:0007669"/>
    <property type="project" value="UniProtKB-KW"/>
</dbReference>
<keyword evidence="4" id="KW-0017">Alkaloid metabolism</keyword>
<dbReference type="SMART" id="SM01060">
    <property type="entry name" value="Catalase"/>
    <property type="match status" value="1"/>
</dbReference>
<evidence type="ECO:0000256" key="2">
    <source>
        <dbReference type="ARBA" id="ARBA00005329"/>
    </source>
</evidence>
<dbReference type="InterPro" id="IPR018028">
    <property type="entry name" value="Catalase"/>
</dbReference>
<dbReference type="GO" id="GO:0004096">
    <property type="term" value="F:catalase activity"/>
    <property type="evidence" value="ECO:0007669"/>
    <property type="project" value="InterPro"/>
</dbReference>
<dbReference type="InterPro" id="IPR024711">
    <property type="entry name" value="Catalase_clade1/3"/>
</dbReference>
<evidence type="ECO:0000256" key="4">
    <source>
        <dbReference type="ARBA" id="ARBA00022589"/>
    </source>
</evidence>
<dbReference type="RefSeq" id="XP_056560073.1">
    <property type="nucleotide sequence ID" value="XM_056693344.1"/>
</dbReference>
<evidence type="ECO:0000256" key="3">
    <source>
        <dbReference type="ARBA" id="ARBA00022559"/>
    </source>
</evidence>
<evidence type="ECO:0000256" key="10">
    <source>
        <dbReference type="PIRSR" id="PIRSR038928-2"/>
    </source>
</evidence>
<dbReference type="AlphaFoldDB" id="A0A9X0B5Y7"/>
<dbReference type="Proteomes" id="UP001147782">
    <property type="component" value="Unassembled WGS sequence"/>
</dbReference>
<dbReference type="PIRSF" id="PIRSF038928">
    <property type="entry name" value="Catalase_clade1-3"/>
    <property type="match status" value="1"/>
</dbReference>
<evidence type="ECO:0000256" key="5">
    <source>
        <dbReference type="ARBA" id="ARBA00022617"/>
    </source>
</evidence>
<keyword evidence="7" id="KW-0560">Oxidoreductase</keyword>
<comment type="pathway">
    <text evidence="1">Alkaloid biosynthesis.</text>
</comment>
<dbReference type="GO" id="GO:0046872">
    <property type="term" value="F:metal ion binding"/>
    <property type="evidence" value="ECO:0007669"/>
    <property type="project" value="UniProtKB-KW"/>
</dbReference>
<name>A0A9X0B5Y7_9EURO</name>
<comment type="caution">
    <text evidence="14">The sequence shown here is derived from an EMBL/GenBank/DDBJ whole genome shotgun (WGS) entry which is preliminary data.</text>
</comment>
<dbReference type="GO" id="GO:0042744">
    <property type="term" value="P:hydrogen peroxide catabolic process"/>
    <property type="evidence" value="ECO:0007669"/>
    <property type="project" value="UniProtKB-KW"/>
</dbReference>
<keyword evidence="8 10" id="KW-0408">Iron</keyword>
<feature type="compositionally biased region" description="Polar residues" evidence="12">
    <location>
        <begin position="340"/>
        <end position="349"/>
    </location>
</feature>
<evidence type="ECO:0000256" key="6">
    <source>
        <dbReference type="ARBA" id="ARBA00022723"/>
    </source>
</evidence>
<dbReference type="PROSITE" id="PS00438">
    <property type="entry name" value="CATALASE_2"/>
    <property type="match status" value="1"/>
</dbReference>
<comment type="similarity">
    <text evidence="2">Belongs to the catalase family.</text>
</comment>
<dbReference type="SUPFAM" id="SSF56634">
    <property type="entry name" value="Heme-dependent catalase-like"/>
    <property type="match status" value="1"/>
</dbReference>
<feature type="binding site" description="axial binding residue" evidence="10">
    <location>
        <position position="327"/>
    </location>
    <ligand>
        <name>heme</name>
        <dbReference type="ChEBI" id="CHEBI:30413"/>
    </ligand>
    <ligandPart>
        <name>Fe</name>
        <dbReference type="ChEBI" id="CHEBI:18248"/>
    </ligandPart>
</feature>
<keyword evidence="15" id="KW-1185">Reference proteome</keyword>
<evidence type="ECO:0000256" key="11">
    <source>
        <dbReference type="RuleBase" id="RU004142"/>
    </source>
</evidence>
<evidence type="ECO:0000256" key="9">
    <source>
        <dbReference type="ARBA" id="ARBA00023324"/>
    </source>
</evidence>
<accession>A0A9X0B5Y7</accession>
<evidence type="ECO:0000256" key="8">
    <source>
        <dbReference type="ARBA" id="ARBA00023004"/>
    </source>
</evidence>
<proteinExistence type="inferred from homology"/>
<evidence type="ECO:0000256" key="7">
    <source>
        <dbReference type="ARBA" id="ARBA00023002"/>
    </source>
</evidence>
<comment type="cofactor">
    <cofactor evidence="10">
        <name>heme</name>
        <dbReference type="ChEBI" id="CHEBI:30413"/>
    </cofactor>
</comment>
<gene>
    <name evidence="14" type="ORF">N7496_000413</name>
</gene>
<dbReference type="InterPro" id="IPR011614">
    <property type="entry name" value="Catalase_core"/>
</dbReference>
<dbReference type="PANTHER" id="PTHR11465:SF9">
    <property type="entry name" value="CATALASE"/>
    <property type="match status" value="1"/>
</dbReference>
<dbReference type="OrthoDB" id="6880011at2759"/>
<evidence type="ECO:0000256" key="1">
    <source>
        <dbReference type="ARBA" id="ARBA00004913"/>
    </source>
</evidence>
<dbReference type="GO" id="GO:0005739">
    <property type="term" value="C:mitochondrion"/>
    <property type="evidence" value="ECO:0007669"/>
    <property type="project" value="TreeGrafter"/>
</dbReference>
<evidence type="ECO:0000313" key="14">
    <source>
        <dbReference type="EMBL" id="KAJ5389345.1"/>
    </source>
</evidence>
<dbReference type="GO" id="GO:0005777">
    <property type="term" value="C:peroxisome"/>
    <property type="evidence" value="ECO:0007669"/>
    <property type="project" value="TreeGrafter"/>
</dbReference>
<evidence type="ECO:0000313" key="15">
    <source>
        <dbReference type="Proteomes" id="UP001147782"/>
    </source>
</evidence>
<protein>
    <submittedName>
        <fullName evidence="14">Catalase Cat</fullName>
    </submittedName>
</protein>
<reference evidence="14" key="1">
    <citation type="submission" date="2022-11" db="EMBL/GenBank/DDBJ databases">
        <authorList>
            <person name="Petersen C."/>
        </authorList>
    </citation>
    <scope>NUCLEOTIDE SEQUENCE</scope>
    <source>
        <strain evidence="14">IBT 29864</strain>
    </source>
</reference>
<keyword evidence="5 10" id="KW-0349">Heme</keyword>
<reference evidence="14" key="2">
    <citation type="journal article" date="2023" name="IMA Fungus">
        <title>Comparative genomic study of the Penicillium genus elucidates a diverse pangenome and 15 lateral gene transfer events.</title>
        <authorList>
            <person name="Petersen C."/>
            <person name="Sorensen T."/>
            <person name="Nielsen M.R."/>
            <person name="Sondergaard T.E."/>
            <person name="Sorensen J.L."/>
            <person name="Fitzpatrick D.A."/>
            <person name="Frisvad J.C."/>
            <person name="Nielsen K.L."/>
        </authorList>
    </citation>
    <scope>NUCLEOTIDE SEQUENCE</scope>
    <source>
        <strain evidence="14">IBT 29864</strain>
    </source>
</reference>
<dbReference type="InterPro" id="IPR002226">
    <property type="entry name" value="Catalase_haem_BS"/>
</dbReference>